<evidence type="ECO:0000313" key="2">
    <source>
        <dbReference type="Proteomes" id="UP000265715"/>
    </source>
</evidence>
<dbReference type="NCBIfam" id="TIGR02241">
    <property type="entry name" value="conserved hypothetical phage tail region protein"/>
    <property type="match status" value="1"/>
</dbReference>
<dbReference type="PANTHER" id="PTHR38009:SF1">
    <property type="entry name" value="CONSERVED HYPOTHETICAL PHAGE TAIL PROTEIN"/>
    <property type="match status" value="1"/>
</dbReference>
<dbReference type="PANTHER" id="PTHR38009">
    <property type="entry name" value="CONSERVED HYPOTHETICAL PHAGE TAIL PROTEIN"/>
    <property type="match status" value="1"/>
</dbReference>
<gene>
    <name evidence="1" type="ORF">Mterra_03711</name>
</gene>
<evidence type="ECO:0000313" key="1">
    <source>
        <dbReference type="EMBL" id="RIH77962.1"/>
    </source>
</evidence>
<dbReference type="GO" id="GO:0005198">
    <property type="term" value="F:structural molecule activity"/>
    <property type="evidence" value="ECO:0007669"/>
    <property type="project" value="InterPro"/>
</dbReference>
<organism evidence="1 2">
    <name type="scientific">Calidithermus terrae</name>
    <dbReference type="NCBI Taxonomy" id="1408545"/>
    <lineage>
        <taxon>Bacteria</taxon>
        <taxon>Thermotogati</taxon>
        <taxon>Deinococcota</taxon>
        <taxon>Deinococci</taxon>
        <taxon>Thermales</taxon>
        <taxon>Thermaceae</taxon>
        <taxon>Calidithermus</taxon>
    </lineage>
</organism>
<dbReference type="OrthoDB" id="73314at2"/>
<dbReference type="Proteomes" id="UP000265715">
    <property type="component" value="Unassembled WGS sequence"/>
</dbReference>
<sequence length="148" mass="16602">MASIPVNVAFFSVEFGDKLKGVFREMSGLGSENEVTQQRATNAKGEVIWFQIPGNLKWNPVTLKQGITTDPSSLSLWNWRKEIEEGKYESAKENGSIVMYNQAGEEVARWNFEGAWPSKITGPAPNANSNEVAIEELTLVYDKYIRVK</sequence>
<accession>A0A399E7I5</accession>
<comment type="caution">
    <text evidence="1">The sequence shown here is derived from an EMBL/GenBank/DDBJ whole genome shotgun (WGS) entry which is preliminary data.</text>
</comment>
<dbReference type="EMBL" id="QXDL01000274">
    <property type="protein sequence ID" value="RIH77962.1"/>
    <property type="molecule type" value="Genomic_DNA"/>
</dbReference>
<protein>
    <recommendedName>
        <fullName evidence="3">T4-like virus tail tube protein gp19</fullName>
    </recommendedName>
</protein>
<dbReference type="InterPro" id="IPR010667">
    <property type="entry name" value="Phage_T4_Gp19"/>
</dbReference>
<proteinExistence type="predicted"/>
<dbReference type="InterPro" id="IPR011747">
    <property type="entry name" value="CHP02241"/>
</dbReference>
<dbReference type="AlphaFoldDB" id="A0A399E7I5"/>
<reference evidence="1 2" key="1">
    <citation type="submission" date="2018-08" db="EMBL/GenBank/DDBJ databases">
        <title>Meiothermus terrae DSM 26712 genome sequencing project.</title>
        <authorList>
            <person name="Da Costa M.S."/>
            <person name="Albuquerque L."/>
            <person name="Raposo P."/>
            <person name="Froufe H.J.C."/>
            <person name="Barroso C.S."/>
            <person name="Egas C."/>
        </authorList>
    </citation>
    <scope>NUCLEOTIDE SEQUENCE [LARGE SCALE GENOMIC DNA]</scope>
    <source>
        <strain evidence="1 2">DSM 26712</strain>
    </source>
</reference>
<dbReference type="Pfam" id="PF06841">
    <property type="entry name" value="Phage_T4_gp19"/>
    <property type="match status" value="1"/>
</dbReference>
<dbReference type="RefSeq" id="WP_027892559.1">
    <property type="nucleotide sequence ID" value="NZ_QXDL01000274.1"/>
</dbReference>
<keyword evidence="2" id="KW-1185">Reference proteome</keyword>
<evidence type="ECO:0008006" key="3">
    <source>
        <dbReference type="Google" id="ProtNLM"/>
    </source>
</evidence>
<name>A0A399E7I5_9DEIN</name>